<dbReference type="Gene3D" id="1.20.120.720">
    <property type="entry name" value="Myosin VI head, motor domain, U50 subdomain"/>
    <property type="match status" value="1"/>
</dbReference>
<feature type="non-terminal residue" evidence="8">
    <location>
        <position position="1"/>
    </location>
</feature>
<dbReference type="AlphaFoldDB" id="B7S496"/>
<comment type="similarity">
    <text evidence="6">Belongs to the TRAFAC class myosin-kinesin ATPase superfamily. Myosin family.</text>
</comment>
<evidence type="ECO:0000256" key="3">
    <source>
        <dbReference type="ARBA" id="ARBA00023123"/>
    </source>
</evidence>
<dbReference type="Pfam" id="PF00063">
    <property type="entry name" value="Myosin_head"/>
    <property type="match status" value="2"/>
</dbReference>
<dbReference type="GO" id="GO:0016459">
    <property type="term" value="C:myosin complex"/>
    <property type="evidence" value="ECO:0007669"/>
    <property type="project" value="UniProtKB-KW"/>
</dbReference>
<accession>B7S496</accession>
<dbReference type="Gene3D" id="1.20.58.530">
    <property type="match status" value="1"/>
</dbReference>
<keyword evidence="5 6" id="KW-0009">Actin-binding</keyword>
<dbReference type="Proteomes" id="UP000000759">
    <property type="component" value="Unassembled WGS sequence"/>
</dbReference>
<dbReference type="CDD" id="cd00124">
    <property type="entry name" value="MYSc"/>
    <property type="match status" value="1"/>
</dbReference>
<gene>
    <name evidence="8" type="ORF">PHATRDRAFT_bd7</name>
</gene>
<dbReference type="InParanoid" id="B7S496"/>
<evidence type="ECO:0000313" key="8">
    <source>
        <dbReference type="EMBL" id="EEC42649.1"/>
    </source>
</evidence>
<dbReference type="GO" id="GO:0000146">
    <property type="term" value="F:microfilament motor activity"/>
    <property type="evidence" value="ECO:0007669"/>
    <property type="project" value="TreeGrafter"/>
</dbReference>
<dbReference type="eggNOG" id="KOG0160">
    <property type="taxonomic scope" value="Eukaryota"/>
</dbReference>
<dbReference type="PANTHER" id="PTHR13140:SF706">
    <property type="entry name" value="DILUTE CLASS UNCONVENTIONAL MYOSIN, ISOFORM C"/>
    <property type="match status" value="1"/>
</dbReference>
<dbReference type="InterPro" id="IPR001609">
    <property type="entry name" value="Myosin_head_motor_dom-like"/>
</dbReference>
<sequence>EQMRSDGGRNAKKGQQQTIDLKEYPSKVLPLQNVDHNGNLTAYPDMVRLPYLHEAGILYNLKERHLSGKPYTRTGDIVIAVNPFQWFHDLYTEKKRVYYSNRLVWEAADQDPRDSMEPHVYEVSSLSYKGLAFEMMNQSILVSGESGAGKTETVKICMNHMASVQKGPIRPGMEESLDPVVQRVVESNPLLEAFGNAKTRRNDNSSRFGKYLQLQFDNSKMKESSLTSRSVSNCLLAGSKCDVYLLEKNRVCVHDDWERTYHIFYQLLAAPDDVKGKFWSKLKGTSNKSFKYVGETDTKKIEGQTDAEHFQHTINTLELIGISGDKLKTLSDGEHFANTVKTLDLINIRGDKLVAMMRAICAVLQLGNLGFNAKNGDADKSAVATIEELRDLAELMGVEEKDLTLAFTERTMKTKTEEYKVPLNAVAAKDACDALAKEIYGKLFLWLVSEINTATCAEDNYKNGSMSNFGIIGLLDIFGFESFVVNRFEQLCINYANEKLQQKFTEDIFRSVQTEYEAEGIELAEIWYDDNTDVLDLIEGRTGLLALLNEECVRPQGSDQAFVQKALQVNNASQCLIVNKMDRMSFGIHHYAGKVMYDADQFVSSNQDTLPTDLSDLCSMSTNFVIANEMAKVEAANMTRGTPRRQKSNLVAPTAWGKYKTQLLSLMTNLRKTESRYIRCIKPNMKKVPVLMEHIPTVEQLRCAGVVAAVTLSRSAFPNRL</sequence>
<dbReference type="PRINTS" id="PR00193">
    <property type="entry name" value="MYOSINHEAVY"/>
</dbReference>
<evidence type="ECO:0000259" key="7">
    <source>
        <dbReference type="PROSITE" id="PS51456"/>
    </source>
</evidence>
<dbReference type="GO" id="GO:0007015">
    <property type="term" value="P:actin filament organization"/>
    <property type="evidence" value="ECO:0007669"/>
    <property type="project" value="TreeGrafter"/>
</dbReference>
<feature type="non-terminal residue" evidence="8">
    <location>
        <position position="721"/>
    </location>
</feature>
<evidence type="ECO:0000256" key="5">
    <source>
        <dbReference type="ARBA" id="ARBA00023203"/>
    </source>
</evidence>
<dbReference type="SMART" id="SM00242">
    <property type="entry name" value="MYSc"/>
    <property type="match status" value="1"/>
</dbReference>
<evidence type="ECO:0000256" key="6">
    <source>
        <dbReference type="PROSITE-ProRule" id="PRU00782"/>
    </source>
</evidence>
<keyword evidence="3 6" id="KW-0518">Myosin</keyword>
<dbReference type="GO" id="GO:0005524">
    <property type="term" value="F:ATP binding"/>
    <property type="evidence" value="ECO:0007669"/>
    <property type="project" value="UniProtKB-UniRule"/>
</dbReference>
<dbReference type="GO" id="GO:0016020">
    <property type="term" value="C:membrane"/>
    <property type="evidence" value="ECO:0007669"/>
    <property type="project" value="TreeGrafter"/>
</dbReference>
<keyword evidence="2 6" id="KW-0067">ATP-binding</keyword>
<organism evidence="8 9">
    <name type="scientific">Phaeodactylum tricornutum (strain CCAP 1055/1)</name>
    <dbReference type="NCBI Taxonomy" id="556484"/>
    <lineage>
        <taxon>Eukaryota</taxon>
        <taxon>Sar</taxon>
        <taxon>Stramenopiles</taxon>
        <taxon>Ochrophyta</taxon>
        <taxon>Bacillariophyta</taxon>
        <taxon>Bacillariophyceae</taxon>
        <taxon>Bacillariophycidae</taxon>
        <taxon>Naviculales</taxon>
        <taxon>Phaeodactylaceae</taxon>
        <taxon>Phaeodactylum</taxon>
    </lineage>
</organism>
<reference evidence="9" key="2">
    <citation type="submission" date="2008-08" db="EMBL/GenBank/DDBJ databases">
        <authorList>
            <consortium name="Diatom Consortium"/>
            <person name="Grigoriev I."/>
            <person name="Grimwood J."/>
            <person name="Kuo A."/>
            <person name="Otillar R.P."/>
            <person name="Salamov A."/>
            <person name="Detter J.C."/>
            <person name="Lindquist E."/>
            <person name="Shapiro H."/>
            <person name="Lucas S."/>
            <person name="Glavina del Rio T."/>
            <person name="Pitluck S."/>
            <person name="Rokhsar D."/>
            <person name="Bowler C."/>
        </authorList>
    </citation>
    <scope>GENOME REANNOTATION</scope>
    <source>
        <strain evidence="9">CCAP 1055/1</strain>
    </source>
</reference>
<dbReference type="GO" id="GO:0005737">
    <property type="term" value="C:cytoplasm"/>
    <property type="evidence" value="ECO:0007669"/>
    <property type="project" value="TreeGrafter"/>
</dbReference>
<evidence type="ECO:0000256" key="4">
    <source>
        <dbReference type="ARBA" id="ARBA00023175"/>
    </source>
</evidence>
<dbReference type="SUPFAM" id="SSF52540">
    <property type="entry name" value="P-loop containing nucleoside triphosphate hydrolases"/>
    <property type="match status" value="1"/>
</dbReference>
<dbReference type="KEGG" id="pti:PHATRDRAFT_bd7"/>
<name>B7S496_PHATC</name>
<evidence type="ECO:0000313" key="9">
    <source>
        <dbReference type="Proteomes" id="UP000000759"/>
    </source>
</evidence>
<dbReference type="PANTHER" id="PTHR13140">
    <property type="entry name" value="MYOSIN"/>
    <property type="match status" value="1"/>
</dbReference>
<feature type="domain" description="Myosin motor" evidence="7">
    <location>
        <begin position="41"/>
        <end position="721"/>
    </location>
</feature>
<protein>
    <recommendedName>
        <fullName evidence="7">Myosin motor domain-containing protein</fullName>
    </recommendedName>
</protein>
<dbReference type="STRING" id="556484.B7S496"/>
<dbReference type="InterPro" id="IPR036961">
    <property type="entry name" value="Kinesin_motor_dom_sf"/>
</dbReference>
<dbReference type="Gene3D" id="1.10.10.820">
    <property type="match status" value="2"/>
</dbReference>
<evidence type="ECO:0000256" key="1">
    <source>
        <dbReference type="ARBA" id="ARBA00022741"/>
    </source>
</evidence>
<dbReference type="RefSeq" id="XP_002176413.1">
    <property type="nucleotide sequence ID" value="XM_002176377.1"/>
</dbReference>
<dbReference type="PaxDb" id="2850-Phatrdraft7"/>
<dbReference type="GeneID" id="7205114"/>
<dbReference type="InterPro" id="IPR027417">
    <property type="entry name" value="P-loop_NTPase"/>
</dbReference>
<dbReference type="GO" id="GO:0051015">
    <property type="term" value="F:actin filament binding"/>
    <property type="evidence" value="ECO:0007669"/>
    <property type="project" value="TreeGrafter"/>
</dbReference>
<proteinExistence type="inferred from homology"/>
<evidence type="ECO:0000256" key="2">
    <source>
        <dbReference type="ARBA" id="ARBA00022840"/>
    </source>
</evidence>
<feature type="region of interest" description="Actin-binding" evidence="6">
    <location>
        <begin position="663"/>
        <end position="685"/>
    </location>
</feature>
<dbReference type="OrthoDB" id="37397at2759"/>
<feature type="binding site" evidence="6">
    <location>
        <begin position="144"/>
        <end position="151"/>
    </location>
    <ligand>
        <name>ATP</name>
        <dbReference type="ChEBI" id="CHEBI:30616"/>
    </ligand>
</feature>
<reference evidence="8 9" key="1">
    <citation type="journal article" date="2008" name="Nature">
        <title>The Phaeodactylum genome reveals the evolutionary history of diatom genomes.</title>
        <authorList>
            <person name="Bowler C."/>
            <person name="Allen A.E."/>
            <person name="Badger J.H."/>
            <person name="Grimwood J."/>
            <person name="Jabbari K."/>
            <person name="Kuo A."/>
            <person name="Maheswari U."/>
            <person name="Martens C."/>
            <person name="Maumus F."/>
            <person name="Otillar R.P."/>
            <person name="Rayko E."/>
            <person name="Salamov A."/>
            <person name="Vandepoele K."/>
            <person name="Beszteri B."/>
            <person name="Gruber A."/>
            <person name="Heijde M."/>
            <person name="Katinka M."/>
            <person name="Mock T."/>
            <person name="Valentin K."/>
            <person name="Verret F."/>
            <person name="Berges J.A."/>
            <person name="Brownlee C."/>
            <person name="Cadoret J.P."/>
            <person name="Chiovitti A."/>
            <person name="Choi C.J."/>
            <person name="Coesel S."/>
            <person name="De Martino A."/>
            <person name="Detter J.C."/>
            <person name="Durkin C."/>
            <person name="Falciatore A."/>
            <person name="Fournet J."/>
            <person name="Haruta M."/>
            <person name="Huysman M.J."/>
            <person name="Jenkins B.D."/>
            <person name="Jiroutova K."/>
            <person name="Jorgensen R.E."/>
            <person name="Joubert Y."/>
            <person name="Kaplan A."/>
            <person name="Kroger N."/>
            <person name="Kroth P.G."/>
            <person name="La Roche J."/>
            <person name="Lindquist E."/>
            <person name="Lommer M."/>
            <person name="Martin-Jezequel V."/>
            <person name="Lopez P.J."/>
            <person name="Lucas S."/>
            <person name="Mangogna M."/>
            <person name="McGinnis K."/>
            <person name="Medlin L.K."/>
            <person name="Montsant A."/>
            <person name="Oudot-Le Secq M.P."/>
            <person name="Napoli C."/>
            <person name="Obornik M."/>
            <person name="Parker M.S."/>
            <person name="Petit J.L."/>
            <person name="Porcel B.M."/>
            <person name="Poulsen N."/>
            <person name="Robison M."/>
            <person name="Rychlewski L."/>
            <person name="Rynearson T.A."/>
            <person name="Schmutz J."/>
            <person name="Shapiro H."/>
            <person name="Siaut M."/>
            <person name="Stanley M."/>
            <person name="Sussman M.R."/>
            <person name="Taylor A.R."/>
            <person name="Vardi A."/>
            <person name="von Dassow P."/>
            <person name="Vyverman W."/>
            <person name="Willis A."/>
            <person name="Wyrwicz L.S."/>
            <person name="Rokhsar D.S."/>
            <person name="Weissenbach J."/>
            <person name="Armbrust E.V."/>
            <person name="Green B.R."/>
            <person name="Van de Peer Y."/>
            <person name="Grigoriev I.V."/>
        </authorList>
    </citation>
    <scope>NUCLEOTIDE SEQUENCE [LARGE SCALE GENOMIC DNA]</scope>
    <source>
        <strain evidence="8 9">CCAP 1055/1</strain>
    </source>
</reference>
<keyword evidence="1 6" id="KW-0547">Nucleotide-binding</keyword>
<keyword evidence="9" id="KW-1185">Reference proteome</keyword>
<keyword evidence="4 6" id="KW-0505">Motor protein</keyword>
<dbReference type="EMBL" id="DS999284">
    <property type="protein sequence ID" value="EEC42649.1"/>
    <property type="molecule type" value="Genomic_DNA"/>
</dbReference>
<dbReference type="Gene3D" id="3.40.850.10">
    <property type="entry name" value="Kinesin motor domain"/>
    <property type="match status" value="2"/>
</dbReference>
<dbReference type="PROSITE" id="PS51456">
    <property type="entry name" value="MYOSIN_MOTOR"/>
    <property type="match status" value="1"/>
</dbReference>